<dbReference type="InterPro" id="IPR007110">
    <property type="entry name" value="Ig-like_dom"/>
</dbReference>
<dbReference type="GO" id="GO:0050839">
    <property type="term" value="F:cell adhesion molecule binding"/>
    <property type="evidence" value="ECO:0007669"/>
    <property type="project" value="TreeGrafter"/>
</dbReference>
<dbReference type="InterPro" id="IPR003598">
    <property type="entry name" value="Ig_sub2"/>
</dbReference>
<proteinExistence type="evidence at transcript level"/>
<evidence type="ECO:0000259" key="8">
    <source>
        <dbReference type="PROSITE" id="PS50835"/>
    </source>
</evidence>
<evidence type="ECO:0000256" key="6">
    <source>
        <dbReference type="SAM" id="MobiDB-lite"/>
    </source>
</evidence>
<dbReference type="GO" id="GO:0005911">
    <property type="term" value="C:cell-cell junction"/>
    <property type="evidence" value="ECO:0007669"/>
    <property type="project" value="TreeGrafter"/>
</dbReference>
<sequence length="543" mass="61146">MYDMDASKIIRQVIFFLFLGHNVHVSSMTMQTKDVYISQRDNRIVLNCTYNKDIGERIPEGNIRWQKKIGNTFQDIAIFSPPNLQQPFIIKEMDQIYNNRTELIVPNTSMAAVMIINNPVCKDGGIYRCLIKYFSDKSEKNQTSGSVVKFIAEAKEPEEIVVFPEKLDENQSLSLTCSADVGSPQGYIQILKFFENSDRLDLIYKSNSTINKTENCTEYINVTATYTVTREDNGAVFRCSSRNGLTQGPGPTRESNKISVLYGPDETTISLTPNKSMYTVGDRLTIQCITDSNPPSTINLYFRPNGSSVERPMGLTDNKLEFDSLQVTDSGTYTCTAVNEVGSNSPNATTRVTVSVKRYYGCSQCRYIDTCQQNYDEIECILNKWVPTAVVFMTLSVAFAVSSIVLYINRKRSQETIAVKTMHNTRPHPSDAPEDNGGGYASPSDLNRTQEAVSSPMENICEAYSQSKDFIKLQEHSLLITHHNEPDGYTTTQDVVQYAAVQKKPTKDQVSDENVYDSAWNSDNVFFKLRPDTQGPHRSPEQQ</sequence>
<evidence type="ECO:0000256" key="3">
    <source>
        <dbReference type="ARBA" id="ARBA00023157"/>
    </source>
</evidence>
<keyword evidence="4" id="KW-0325">Glycoprotein</keyword>
<reference evidence="9" key="1">
    <citation type="submission" date="2020-07" db="EMBL/GenBank/DDBJ databases">
        <title>IgIT-mediated signaling inhibits the antimicrobial immune response in oyster hemocytes.</title>
        <authorList>
            <person name="Sun J."/>
            <person name="Wang L."/>
            <person name="Yang W."/>
            <person name="Wang L."/>
            <person name="Fu Q."/>
            <person name="Song L."/>
        </authorList>
    </citation>
    <scope>NUCLEOTIDE SEQUENCE</scope>
</reference>
<evidence type="ECO:0000256" key="1">
    <source>
        <dbReference type="ARBA" id="ARBA00004479"/>
    </source>
</evidence>
<dbReference type="AlphaFoldDB" id="A0A7G9TZI9"/>
<accession>A0A7G9TZI9</accession>
<evidence type="ECO:0000256" key="7">
    <source>
        <dbReference type="SAM" id="Phobius"/>
    </source>
</evidence>
<keyword evidence="7" id="KW-1133">Transmembrane helix</keyword>
<dbReference type="SMART" id="SM00408">
    <property type="entry name" value="IGc2"/>
    <property type="match status" value="1"/>
</dbReference>
<feature type="transmembrane region" description="Helical" evidence="7">
    <location>
        <begin position="385"/>
        <end position="408"/>
    </location>
</feature>
<dbReference type="Gene3D" id="2.60.40.10">
    <property type="entry name" value="Immunoglobulins"/>
    <property type="match status" value="3"/>
</dbReference>
<keyword evidence="7" id="KW-0812">Transmembrane</keyword>
<feature type="domain" description="Ig-like" evidence="8">
    <location>
        <begin position="26"/>
        <end position="146"/>
    </location>
</feature>
<name>A0A7G9TZI9_MAGGI</name>
<dbReference type="PANTHER" id="PTHR11640:SF164">
    <property type="entry name" value="MAM DOMAIN-CONTAINING GLYCOSYLPHOSPHATIDYLINOSITOL ANCHOR PROTEIN 1"/>
    <property type="match status" value="1"/>
</dbReference>
<feature type="domain" description="Ig-like" evidence="8">
    <location>
        <begin position="264"/>
        <end position="355"/>
    </location>
</feature>
<dbReference type="EMBL" id="MT774148">
    <property type="protein sequence ID" value="QNN85816.1"/>
    <property type="molecule type" value="mRNA"/>
</dbReference>
<dbReference type="InterPro" id="IPR013783">
    <property type="entry name" value="Ig-like_fold"/>
</dbReference>
<protein>
    <submittedName>
        <fullName evidence="9">Nectin-1 like protein</fullName>
    </submittedName>
</protein>
<dbReference type="PROSITE" id="PS50835">
    <property type="entry name" value="IG_LIKE"/>
    <property type="match status" value="2"/>
</dbReference>
<dbReference type="PANTHER" id="PTHR11640">
    <property type="entry name" value="NEPHRIN"/>
    <property type="match status" value="1"/>
</dbReference>
<dbReference type="InterPro" id="IPR003599">
    <property type="entry name" value="Ig_sub"/>
</dbReference>
<keyword evidence="5" id="KW-0393">Immunoglobulin domain</keyword>
<dbReference type="SMART" id="SM00409">
    <property type="entry name" value="IG"/>
    <property type="match status" value="2"/>
</dbReference>
<evidence type="ECO:0000313" key="9">
    <source>
        <dbReference type="EMBL" id="QNN85816.1"/>
    </source>
</evidence>
<dbReference type="InterPro" id="IPR051275">
    <property type="entry name" value="Cell_adhesion_signaling"/>
</dbReference>
<dbReference type="GO" id="GO:0005886">
    <property type="term" value="C:plasma membrane"/>
    <property type="evidence" value="ECO:0007669"/>
    <property type="project" value="TreeGrafter"/>
</dbReference>
<dbReference type="GO" id="GO:0098609">
    <property type="term" value="P:cell-cell adhesion"/>
    <property type="evidence" value="ECO:0007669"/>
    <property type="project" value="TreeGrafter"/>
</dbReference>
<comment type="subcellular location">
    <subcellularLocation>
        <location evidence="1">Membrane</location>
        <topology evidence="1">Single-pass type I membrane protein</topology>
    </subcellularLocation>
</comment>
<evidence type="ECO:0000256" key="2">
    <source>
        <dbReference type="ARBA" id="ARBA00023136"/>
    </source>
</evidence>
<organism evidence="9">
    <name type="scientific">Magallana gigas</name>
    <name type="common">Pacific oyster</name>
    <name type="synonym">Crassostrea gigas</name>
    <dbReference type="NCBI Taxonomy" id="29159"/>
    <lineage>
        <taxon>Eukaryota</taxon>
        <taxon>Metazoa</taxon>
        <taxon>Spiralia</taxon>
        <taxon>Lophotrochozoa</taxon>
        <taxon>Mollusca</taxon>
        <taxon>Bivalvia</taxon>
        <taxon>Autobranchia</taxon>
        <taxon>Pteriomorphia</taxon>
        <taxon>Ostreida</taxon>
        <taxon>Ostreoidea</taxon>
        <taxon>Ostreidae</taxon>
        <taxon>Magallana</taxon>
    </lineage>
</organism>
<dbReference type="Pfam" id="PF13927">
    <property type="entry name" value="Ig_3"/>
    <property type="match status" value="1"/>
</dbReference>
<dbReference type="SUPFAM" id="SSF48726">
    <property type="entry name" value="Immunoglobulin"/>
    <property type="match status" value="3"/>
</dbReference>
<keyword evidence="2 7" id="KW-0472">Membrane</keyword>
<feature type="region of interest" description="Disordered" evidence="6">
    <location>
        <begin position="421"/>
        <end position="452"/>
    </location>
</feature>
<dbReference type="InterPro" id="IPR036179">
    <property type="entry name" value="Ig-like_dom_sf"/>
</dbReference>
<evidence type="ECO:0000256" key="5">
    <source>
        <dbReference type="ARBA" id="ARBA00023319"/>
    </source>
</evidence>
<evidence type="ECO:0000256" key="4">
    <source>
        <dbReference type="ARBA" id="ARBA00023180"/>
    </source>
</evidence>
<keyword evidence="3" id="KW-1015">Disulfide bond</keyword>